<proteinExistence type="predicted"/>
<organism evidence="2 3">
    <name type="scientific">Pelagirhabdus alkalitolerans</name>
    <dbReference type="NCBI Taxonomy" id="1612202"/>
    <lineage>
        <taxon>Bacteria</taxon>
        <taxon>Bacillati</taxon>
        <taxon>Bacillota</taxon>
        <taxon>Bacilli</taxon>
        <taxon>Bacillales</taxon>
        <taxon>Bacillaceae</taxon>
        <taxon>Pelagirhabdus</taxon>
    </lineage>
</organism>
<dbReference type="CDD" id="cd03801">
    <property type="entry name" value="GT4_PimA-like"/>
    <property type="match status" value="1"/>
</dbReference>
<reference evidence="3" key="1">
    <citation type="submission" date="2016-09" db="EMBL/GenBank/DDBJ databases">
        <authorList>
            <person name="Varghese N."/>
            <person name="Submissions S."/>
        </authorList>
    </citation>
    <scope>NUCLEOTIDE SEQUENCE [LARGE SCALE GENOMIC DNA]</scope>
    <source>
        <strain evidence="3">S5</strain>
    </source>
</reference>
<gene>
    <name evidence="2" type="ORF">SAMN05421734_10144</name>
</gene>
<keyword evidence="3" id="KW-1185">Reference proteome</keyword>
<name>A0A1G6GGF0_9BACI</name>
<sequence length="387" mass="45223">MRLLYAHDHKFYKFKQEYFSNGSFSTEALKRYTEIFDEVNFVSRQIDIDCRPKDMTNATAERVKFIRVPDYKSVKKYYKIIRANKLIEEEVKKADYVIARNSSIGLLSVKFAKKHNIPYLIEVVACPWDGLWNHSLKGKVIAPLEYFKLKRYVKVASHTIYVTNQFLQKRYPTQGKNISCSNVSLTKFDKEVIEKRERKIKNKNQNEKTIIGTTAAVDVKFKGQQYMIKALSELKKQGKSNYEYHLVGKGDQSYLRKIAEKYNVVNQVKFWGAMPHDEVFNWLDTIDLYAQPSKQEGLPRALIEAMSRAVPSIGAETAGIPELLEKDMIFENKFNNSSEIVEIIKSLDKKKQLEQADKNFNEAKKYRKEIIESRRNEFLKQFVIDNS</sequence>
<evidence type="ECO:0000313" key="2">
    <source>
        <dbReference type="EMBL" id="SDB81088.1"/>
    </source>
</evidence>
<dbReference type="PANTHER" id="PTHR12526:SF630">
    <property type="entry name" value="GLYCOSYLTRANSFERASE"/>
    <property type="match status" value="1"/>
</dbReference>
<dbReference type="GO" id="GO:0016757">
    <property type="term" value="F:glycosyltransferase activity"/>
    <property type="evidence" value="ECO:0007669"/>
    <property type="project" value="InterPro"/>
</dbReference>
<keyword evidence="2" id="KW-0808">Transferase</keyword>
<feature type="domain" description="Glycosyl transferase family 1" evidence="1">
    <location>
        <begin position="197"/>
        <end position="356"/>
    </location>
</feature>
<dbReference type="AlphaFoldDB" id="A0A1G6GGF0"/>
<dbReference type="InterPro" id="IPR001296">
    <property type="entry name" value="Glyco_trans_1"/>
</dbReference>
<dbReference type="OrthoDB" id="9813638at2"/>
<dbReference type="Gene3D" id="3.40.50.2000">
    <property type="entry name" value="Glycogen Phosphorylase B"/>
    <property type="match status" value="2"/>
</dbReference>
<evidence type="ECO:0000259" key="1">
    <source>
        <dbReference type="Pfam" id="PF00534"/>
    </source>
</evidence>
<dbReference type="STRING" id="1612202.SAMN05421734_10144"/>
<dbReference type="Proteomes" id="UP000242949">
    <property type="component" value="Unassembled WGS sequence"/>
</dbReference>
<dbReference type="PANTHER" id="PTHR12526">
    <property type="entry name" value="GLYCOSYLTRANSFERASE"/>
    <property type="match status" value="1"/>
</dbReference>
<dbReference type="SUPFAM" id="SSF53756">
    <property type="entry name" value="UDP-Glycosyltransferase/glycogen phosphorylase"/>
    <property type="match status" value="1"/>
</dbReference>
<dbReference type="EMBL" id="FMYI01000001">
    <property type="protein sequence ID" value="SDB81088.1"/>
    <property type="molecule type" value="Genomic_DNA"/>
</dbReference>
<protein>
    <submittedName>
        <fullName evidence="2">Glycosyltransferase involved in cell wall bisynthesis</fullName>
    </submittedName>
</protein>
<dbReference type="RefSeq" id="WP_090791580.1">
    <property type="nucleotide sequence ID" value="NZ_FMYI01000001.1"/>
</dbReference>
<dbReference type="Pfam" id="PF00534">
    <property type="entry name" value="Glycos_transf_1"/>
    <property type="match status" value="1"/>
</dbReference>
<evidence type="ECO:0000313" key="3">
    <source>
        <dbReference type="Proteomes" id="UP000242949"/>
    </source>
</evidence>
<accession>A0A1G6GGF0</accession>